<evidence type="ECO:0000313" key="2">
    <source>
        <dbReference type="EMBL" id="ETS04458.1"/>
    </source>
</evidence>
<evidence type="ECO:0000313" key="3">
    <source>
        <dbReference type="Proteomes" id="UP000024376"/>
    </source>
</evidence>
<dbReference type="HOGENOM" id="CLU_2759616_0_0_1"/>
<organism evidence="2 3">
    <name type="scientific">Hypocrea jecorina (strain ATCC 56765 / BCRC 32924 / NRRL 11460 / Rut C-30)</name>
    <name type="common">Trichoderma reesei</name>
    <dbReference type="NCBI Taxonomy" id="1344414"/>
    <lineage>
        <taxon>Eukaryota</taxon>
        <taxon>Fungi</taxon>
        <taxon>Dikarya</taxon>
        <taxon>Ascomycota</taxon>
        <taxon>Pezizomycotina</taxon>
        <taxon>Sordariomycetes</taxon>
        <taxon>Hypocreomycetidae</taxon>
        <taxon>Hypocreales</taxon>
        <taxon>Hypocreaceae</taxon>
        <taxon>Trichoderma</taxon>
    </lineage>
</organism>
<dbReference type="KEGG" id="trr:M419DRAFT_6313"/>
<keyword evidence="1" id="KW-0472">Membrane</keyword>
<accession>A0A024SGP4</accession>
<name>A0A024SGP4_HYPJR</name>
<keyword evidence="1" id="KW-1133">Transmembrane helix</keyword>
<dbReference type="Proteomes" id="UP000024376">
    <property type="component" value="Unassembled WGS sequence"/>
</dbReference>
<dbReference type="AlphaFoldDB" id="A0A024SGP4"/>
<dbReference type="EMBL" id="KI911141">
    <property type="protein sequence ID" value="ETS04458.1"/>
    <property type="molecule type" value="Genomic_DNA"/>
</dbReference>
<protein>
    <submittedName>
        <fullName evidence="2">Uncharacterized protein</fullName>
    </submittedName>
</protein>
<reference evidence="3" key="1">
    <citation type="journal article" date="2013" name="Ind. Biotechnol.">
        <title>Comparative genomics analysis of Trichoderma reesei strains.</title>
        <authorList>
            <person name="Koike H."/>
            <person name="Aerts A."/>
            <person name="LaButti K."/>
            <person name="Grigoriev I.V."/>
            <person name="Baker S.E."/>
        </authorList>
    </citation>
    <scope>NUCLEOTIDE SEQUENCE [LARGE SCALE GENOMIC DNA]</scope>
    <source>
        <strain evidence="3">ATCC 56765 / BCRC 32924 / NRRL 11460 / Rut C-30</strain>
    </source>
</reference>
<proteinExistence type="predicted"/>
<sequence>MSLNGQATQPLRFIRIRSVLIISRMIRIFRRTSSYLVSHRDLYPPFLAVFVPHLLFWIILLSIGEIKLQL</sequence>
<feature type="transmembrane region" description="Helical" evidence="1">
    <location>
        <begin position="42"/>
        <end position="63"/>
    </location>
</feature>
<gene>
    <name evidence="2" type="ORF">M419DRAFT_6313</name>
</gene>
<keyword evidence="1" id="KW-0812">Transmembrane</keyword>
<evidence type="ECO:0000256" key="1">
    <source>
        <dbReference type="SAM" id="Phobius"/>
    </source>
</evidence>